<proteinExistence type="inferred from homology"/>
<evidence type="ECO:0000313" key="13">
    <source>
        <dbReference type="Proteomes" id="UP001444661"/>
    </source>
</evidence>
<keyword evidence="4 10" id="KW-0479">Metal-binding</keyword>
<dbReference type="PANTHER" id="PTHR12743">
    <property type="entry name" value="CYTOCHROME C1 HEME LYASE"/>
    <property type="match status" value="1"/>
</dbReference>
<keyword evidence="3 10" id="KW-0349">Heme</keyword>
<comment type="similarity">
    <text evidence="2 10">Belongs to the cytochrome c-type heme lyase family.</text>
</comment>
<evidence type="ECO:0000256" key="5">
    <source>
        <dbReference type="ARBA" id="ARBA00022792"/>
    </source>
</evidence>
<comment type="catalytic activity">
    <reaction evidence="10">
        <text>holo-[cytochrome c] = apo-[cytochrome c] + heme b</text>
        <dbReference type="Rhea" id="RHEA:22648"/>
        <dbReference type="Rhea" id="RHEA-COMP:10725"/>
        <dbReference type="Rhea" id="RHEA-COMP:10726"/>
        <dbReference type="ChEBI" id="CHEBI:29950"/>
        <dbReference type="ChEBI" id="CHEBI:60344"/>
        <dbReference type="ChEBI" id="CHEBI:83739"/>
        <dbReference type="EC" id="4.4.1.17"/>
    </reaction>
</comment>
<evidence type="ECO:0000256" key="4">
    <source>
        <dbReference type="ARBA" id="ARBA00022723"/>
    </source>
</evidence>
<evidence type="ECO:0000256" key="8">
    <source>
        <dbReference type="ARBA" id="ARBA00023136"/>
    </source>
</evidence>
<gene>
    <name evidence="12" type="ORF">PG993_007418</name>
</gene>
<dbReference type="PROSITE" id="PS00822">
    <property type="entry name" value="CYTO_HEME_LYASE_2"/>
    <property type="match status" value="1"/>
</dbReference>
<comment type="function">
    <text evidence="10">Lyase that catalyzes the covalent linking of the heme group to the cytochrome C apoprotein to produce the mature functional cytochrome.</text>
</comment>
<protein>
    <recommendedName>
        <fullName evidence="10">Holocytochrome c-type synthase</fullName>
        <ecNumber evidence="10">4.4.1.17</ecNumber>
    </recommendedName>
</protein>
<keyword evidence="9 10" id="KW-0456">Lyase</keyword>
<keyword evidence="6 10" id="KW-0408">Iron</keyword>
<dbReference type="GO" id="GO:0016829">
    <property type="term" value="F:lyase activity"/>
    <property type="evidence" value="ECO:0007669"/>
    <property type="project" value="UniProtKB-KW"/>
</dbReference>
<dbReference type="EC" id="4.4.1.17" evidence="10"/>
<evidence type="ECO:0000256" key="6">
    <source>
        <dbReference type="ARBA" id="ARBA00023004"/>
    </source>
</evidence>
<feature type="compositionally biased region" description="Basic and acidic residues" evidence="11">
    <location>
        <begin position="87"/>
        <end position="101"/>
    </location>
</feature>
<dbReference type="InterPro" id="IPR000511">
    <property type="entry name" value="Holocyt_c/c1_synthase"/>
</dbReference>
<evidence type="ECO:0000256" key="9">
    <source>
        <dbReference type="ARBA" id="ARBA00023239"/>
    </source>
</evidence>
<dbReference type="EMBL" id="JAQQWK010000006">
    <property type="protein sequence ID" value="KAK8039007.1"/>
    <property type="molecule type" value="Genomic_DNA"/>
</dbReference>
<keyword evidence="13" id="KW-1185">Reference proteome</keyword>
<feature type="compositionally biased region" description="Low complexity" evidence="11">
    <location>
        <begin position="57"/>
        <end position="70"/>
    </location>
</feature>
<sequence length="348" mass="37812">MLQGLLDQVFLQRKADRNTDPSSSGTPTSAMSSSSSSAAPETCPVDHKSREAWLEQARAAAASGSQSQSQLPPNHPPTTAAADESCPVDHKAREAWLEHARNATAASPPSTRPLPSTSTQQLPQPTQQQSSSWSSSITSCNNPHPRKPATSSTPAAKSRPSRAPPRYPPLTPAGSKNAPSAATSHGRPANQEQETGADAATGNWVYPSEKMFFEAMKRKGHDPQSADMRTVVPIHNAVNERAWAEIKKWEGPWIEGTSCSGPRLHSFSGLSTKLSPKARFNTLLGYQSPFDRHDWVVDRCGKEIEYIIDFYAGRPGGDSKLSFYLDVRPKLNSWDGIKMRAMRGLGIM</sequence>
<evidence type="ECO:0000256" key="2">
    <source>
        <dbReference type="ARBA" id="ARBA00007255"/>
    </source>
</evidence>
<evidence type="ECO:0000256" key="11">
    <source>
        <dbReference type="SAM" id="MobiDB-lite"/>
    </source>
</evidence>
<feature type="compositionally biased region" description="Low complexity" evidence="11">
    <location>
        <begin position="103"/>
        <end position="139"/>
    </location>
</feature>
<keyword evidence="7 10" id="KW-0496">Mitochondrion</keyword>
<evidence type="ECO:0000313" key="12">
    <source>
        <dbReference type="EMBL" id="KAK8039007.1"/>
    </source>
</evidence>
<organism evidence="12 13">
    <name type="scientific">Apiospora rasikravindrae</name>
    <dbReference type="NCBI Taxonomy" id="990691"/>
    <lineage>
        <taxon>Eukaryota</taxon>
        <taxon>Fungi</taxon>
        <taxon>Dikarya</taxon>
        <taxon>Ascomycota</taxon>
        <taxon>Pezizomycotina</taxon>
        <taxon>Sordariomycetes</taxon>
        <taxon>Xylariomycetidae</taxon>
        <taxon>Amphisphaeriales</taxon>
        <taxon>Apiosporaceae</taxon>
        <taxon>Apiospora</taxon>
    </lineage>
</organism>
<accession>A0ABR1SXT7</accession>
<evidence type="ECO:0000256" key="1">
    <source>
        <dbReference type="ARBA" id="ARBA00004273"/>
    </source>
</evidence>
<evidence type="ECO:0000256" key="7">
    <source>
        <dbReference type="ARBA" id="ARBA00023128"/>
    </source>
</evidence>
<feature type="compositionally biased region" description="Low complexity" evidence="11">
    <location>
        <begin position="148"/>
        <end position="158"/>
    </location>
</feature>
<feature type="region of interest" description="Disordered" evidence="11">
    <location>
        <begin position="1"/>
        <end position="203"/>
    </location>
</feature>
<dbReference type="Proteomes" id="UP001444661">
    <property type="component" value="Unassembled WGS sequence"/>
</dbReference>
<keyword evidence="5 10" id="KW-0999">Mitochondrion inner membrane</keyword>
<feature type="compositionally biased region" description="Low complexity" evidence="11">
    <location>
        <begin position="21"/>
        <end position="42"/>
    </location>
</feature>
<feature type="compositionally biased region" description="Pro residues" evidence="11">
    <location>
        <begin position="162"/>
        <end position="171"/>
    </location>
</feature>
<comment type="subcellular location">
    <subcellularLocation>
        <location evidence="1 10">Mitochondrion inner membrane</location>
    </subcellularLocation>
</comment>
<evidence type="ECO:0000256" key="10">
    <source>
        <dbReference type="RuleBase" id="RU363130"/>
    </source>
</evidence>
<keyword evidence="8 10" id="KW-0472">Membrane</keyword>
<feature type="compositionally biased region" description="Basic and acidic residues" evidence="11">
    <location>
        <begin position="44"/>
        <end position="53"/>
    </location>
</feature>
<name>A0ABR1SXT7_9PEZI</name>
<dbReference type="PANTHER" id="PTHR12743:SF0">
    <property type="entry name" value="HOLOCYTOCHROME C-TYPE SYNTHASE"/>
    <property type="match status" value="1"/>
</dbReference>
<reference evidence="12 13" key="1">
    <citation type="submission" date="2023-01" db="EMBL/GenBank/DDBJ databases">
        <title>Analysis of 21 Apiospora genomes using comparative genomics revels a genus with tremendous synthesis potential of carbohydrate active enzymes and secondary metabolites.</title>
        <authorList>
            <person name="Sorensen T."/>
        </authorList>
    </citation>
    <scope>NUCLEOTIDE SEQUENCE [LARGE SCALE GENOMIC DNA]</scope>
    <source>
        <strain evidence="12 13">CBS 33761</strain>
    </source>
</reference>
<dbReference type="Pfam" id="PF01265">
    <property type="entry name" value="Cyto_heme_lyase"/>
    <property type="match status" value="1"/>
</dbReference>
<comment type="caution">
    <text evidence="12">The sequence shown here is derived from an EMBL/GenBank/DDBJ whole genome shotgun (WGS) entry which is preliminary data.</text>
</comment>
<evidence type="ECO:0000256" key="3">
    <source>
        <dbReference type="ARBA" id="ARBA00022617"/>
    </source>
</evidence>